<dbReference type="InterPro" id="IPR007110">
    <property type="entry name" value="Ig-like_dom"/>
</dbReference>
<evidence type="ECO:0000256" key="1">
    <source>
        <dbReference type="ARBA" id="ARBA00004370"/>
    </source>
</evidence>
<dbReference type="OMA" id="HNGRELI"/>
<dbReference type="GO" id="GO:0007157">
    <property type="term" value="P:heterophilic cell-cell adhesion via plasma membrane cell adhesion molecules"/>
    <property type="evidence" value="ECO:0007669"/>
    <property type="project" value="TreeGrafter"/>
</dbReference>
<dbReference type="PANTHER" id="PTHR23277:SF119">
    <property type="entry name" value="IGSF21B"/>
    <property type="match status" value="1"/>
</dbReference>
<dbReference type="GO" id="GO:0016020">
    <property type="term" value="C:membrane"/>
    <property type="evidence" value="ECO:0007669"/>
    <property type="project" value="UniProtKB-SubCell"/>
</dbReference>
<dbReference type="InterPro" id="IPR003599">
    <property type="entry name" value="Ig_sub"/>
</dbReference>
<feature type="chain" id="PRO_5044272950" description="Ig-like domain-containing protein" evidence="8">
    <location>
        <begin position="20"/>
        <end position="492"/>
    </location>
</feature>
<dbReference type="InterPro" id="IPR013783">
    <property type="entry name" value="Ig-like_fold"/>
</dbReference>
<feature type="compositionally biased region" description="Basic and acidic residues" evidence="7">
    <location>
        <begin position="233"/>
        <end position="244"/>
    </location>
</feature>
<dbReference type="Gene3D" id="2.60.40.10">
    <property type="entry name" value="Immunoglobulins"/>
    <property type="match status" value="3"/>
</dbReference>
<dbReference type="Bgee" id="ENSELUG00000003111">
    <property type="expression patterns" value="Expressed in brain and 5 other cell types or tissues"/>
</dbReference>
<evidence type="ECO:0000256" key="4">
    <source>
        <dbReference type="ARBA" id="ARBA00023136"/>
    </source>
</evidence>
<dbReference type="InterPro" id="IPR013106">
    <property type="entry name" value="Ig_V-set"/>
</dbReference>
<evidence type="ECO:0000256" key="5">
    <source>
        <dbReference type="ARBA" id="ARBA00023157"/>
    </source>
</evidence>
<dbReference type="GeneID" id="105013896"/>
<sequence length="492" mass="54558">MSCAFFYCILVYILDLAVGYLTVTIESLPPIVIGDTVTLKCNFRTDGNLREIVWFRVTEGGSAKQKIFTYDAMYNTNFSHMEDFSRREDLVYQSTVRLPEVQMEDDGPYECHVGIYDRASRDRVVLASGSIMLTVMVPPRSISVVAADCPAPFSRYEAQNFTLVCIVMGGKPAPMVYFKRDGELIEVVPSVLEDGEDQPQGRGLAGLRGSRPLISRDLDDTKLKKSLSLLDQDQGKQPRLHQDNPETGGTGKMRGAGEEPGAPREPGGLEGSEPSLTTTEVIPETVVSREFPRWVQSTDPLYYSQHRRQVSSDGTMEVRAMLTWSLNPQLDNDALFSCEVKHPALSMPMQAEVTLSAPRGPKLSMTPNKAKVGDTVRITVQGLQVSSAGNMVFPEPLFTWTRVGGPLLDGREDHVGRELVLERVPAELNGSMFRCTAQNPLGSTDTHTRLIVFENPRLRKGRQHFVIDTAFCNEALGLATMLLMSALTWEMT</sequence>
<dbReference type="PANTHER" id="PTHR23277">
    <property type="entry name" value="NECTIN-RELATED"/>
    <property type="match status" value="1"/>
</dbReference>
<dbReference type="GO" id="GO:0007156">
    <property type="term" value="P:homophilic cell adhesion via plasma membrane adhesion molecules"/>
    <property type="evidence" value="ECO:0007669"/>
    <property type="project" value="TreeGrafter"/>
</dbReference>
<dbReference type="GeneTree" id="ENSGT00390000002421"/>
<dbReference type="CTD" id="567714"/>
<dbReference type="AlphaFoldDB" id="A0A3P8XAK1"/>
<dbReference type="Pfam" id="PF07686">
    <property type="entry name" value="V-set"/>
    <property type="match status" value="1"/>
</dbReference>
<dbReference type="PROSITE" id="PS50835">
    <property type="entry name" value="IG_LIKE"/>
    <property type="match status" value="2"/>
</dbReference>
<dbReference type="GO" id="GO:0005912">
    <property type="term" value="C:adherens junction"/>
    <property type="evidence" value="ECO:0007669"/>
    <property type="project" value="TreeGrafter"/>
</dbReference>
<comment type="subcellular location">
    <subcellularLocation>
        <location evidence="1">Membrane</location>
    </subcellularLocation>
</comment>
<evidence type="ECO:0000256" key="7">
    <source>
        <dbReference type="SAM" id="MobiDB-lite"/>
    </source>
</evidence>
<evidence type="ECO:0000259" key="9">
    <source>
        <dbReference type="PROSITE" id="PS50835"/>
    </source>
</evidence>
<evidence type="ECO:0000256" key="6">
    <source>
        <dbReference type="ARBA" id="ARBA00023180"/>
    </source>
</evidence>
<reference evidence="10" key="3">
    <citation type="submission" date="2025-08" db="UniProtKB">
        <authorList>
            <consortium name="Ensembl"/>
        </authorList>
    </citation>
    <scope>IDENTIFICATION</scope>
</reference>
<proteinExistence type="predicted"/>
<accession>A0A3P8XAK1</accession>
<dbReference type="FunFam" id="2.60.40.10:FF:000509">
    <property type="entry name" value="Immunoglobin superfamily member 21"/>
    <property type="match status" value="1"/>
</dbReference>
<keyword evidence="3" id="KW-0677">Repeat</keyword>
<dbReference type="Ensembl" id="ENSELUT00000017003.3">
    <property type="protein sequence ID" value="ENSELUP00000001670.3"/>
    <property type="gene ID" value="ENSELUG00000003111.3"/>
</dbReference>
<feature type="domain" description="Ig-like" evidence="9">
    <location>
        <begin position="361"/>
        <end position="451"/>
    </location>
</feature>
<dbReference type="Proteomes" id="UP000265140">
    <property type="component" value="Chromosome 12"/>
</dbReference>
<keyword evidence="6" id="KW-0325">Glycoprotein</keyword>
<keyword evidence="4" id="KW-0472">Membrane</keyword>
<dbReference type="SUPFAM" id="SSF48726">
    <property type="entry name" value="Immunoglobulin"/>
    <property type="match status" value="3"/>
</dbReference>
<reference evidence="11" key="1">
    <citation type="journal article" date="2014" name="PLoS ONE">
        <title>The genome and linkage map of the northern pike (Esox lucius): conserved synteny revealed between the salmonid sister group and the Neoteleostei.</title>
        <authorList>
            <person name="Rondeau E.B."/>
            <person name="Minkley D.R."/>
            <person name="Leong J.S."/>
            <person name="Messmer A.M."/>
            <person name="Jantzen J.R."/>
            <person name="von Schalburg K.R."/>
            <person name="Lemon C."/>
            <person name="Bird N.H."/>
            <person name="Koop B.F."/>
        </authorList>
    </citation>
    <scope>NUCLEOTIDE SEQUENCE</scope>
</reference>
<reference evidence="10" key="4">
    <citation type="submission" date="2025-09" db="UniProtKB">
        <authorList>
            <consortium name="Ensembl"/>
        </authorList>
    </citation>
    <scope>IDENTIFICATION</scope>
</reference>
<keyword evidence="5" id="KW-1015">Disulfide bond</keyword>
<dbReference type="KEGG" id="els:105013896"/>
<dbReference type="RefSeq" id="XP_010874047.1">
    <property type="nucleotide sequence ID" value="XM_010875745.4"/>
</dbReference>
<name>A0A3P8XAK1_ESOLU</name>
<evidence type="ECO:0000313" key="11">
    <source>
        <dbReference type="Proteomes" id="UP000265140"/>
    </source>
</evidence>
<reference evidence="10" key="2">
    <citation type="submission" date="2020-02" db="EMBL/GenBank/DDBJ databases">
        <title>Esox lucius (northern pike) genome, fEsoLuc1, primary haplotype.</title>
        <authorList>
            <person name="Myers G."/>
            <person name="Karagic N."/>
            <person name="Meyer A."/>
            <person name="Pippel M."/>
            <person name="Reichard M."/>
            <person name="Winkler S."/>
            <person name="Tracey A."/>
            <person name="Sims Y."/>
            <person name="Howe K."/>
            <person name="Rhie A."/>
            <person name="Formenti G."/>
            <person name="Durbin R."/>
            <person name="Fedrigo O."/>
            <person name="Jarvis E.D."/>
        </authorList>
    </citation>
    <scope>NUCLEOTIDE SEQUENCE [LARGE SCALE GENOMIC DNA]</scope>
</reference>
<dbReference type="SMART" id="SM00409">
    <property type="entry name" value="IG"/>
    <property type="match status" value="2"/>
</dbReference>
<evidence type="ECO:0000256" key="3">
    <source>
        <dbReference type="ARBA" id="ARBA00022737"/>
    </source>
</evidence>
<dbReference type="InterPro" id="IPR036179">
    <property type="entry name" value="Ig-like_dom_sf"/>
</dbReference>
<dbReference type="InterPro" id="IPR051427">
    <property type="entry name" value="Nectin/Nectin-like"/>
</dbReference>
<feature type="region of interest" description="Disordered" evidence="7">
    <location>
        <begin position="229"/>
        <end position="284"/>
    </location>
</feature>
<feature type="domain" description="Ig-like" evidence="9">
    <location>
        <begin position="34"/>
        <end position="127"/>
    </location>
</feature>
<dbReference type="InParanoid" id="A0A3P8XAK1"/>
<feature type="region of interest" description="Disordered" evidence="7">
    <location>
        <begin position="190"/>
        <end position="210"/>
    </location>
</feature>
<keyword evidence="11" id="KW-1185">Reference proteome</keyword>
<protein>
    <recommendedName>
        <fullName evidence="9">Ig-like domain-containing protein</fullName>
    </recommendedName>
</protein>
<keyword evidence="2 8" id="KW-0732">Signal</keyword>
<evidence type="ECO:0000313" key="10">
    <source>
        <dbReference type="Ensembl" id="ENSELUP00000001670.3"/>
    </source>
</evidence>
<evidence type="ECO:0000256" key="8">
    <source>
        <dbReference type="SAM" id="SignalP"/>
    </source>
</evidence>
<evidence type="ECO:0000256" key="2">
    <source>
        <dbReference type="ARBA" id="ARBA00022729"/>
    </source>
</evidence>
<feature type="signal peptide" evidence="8">
    <location>
        <begin position="1"/>
        <end position="19"/>
    </location>
</feature>
<organism evidence="10 11">
    <name type="scientific">Esox lucius</name>
    <name type="common">Northern pike</name>
    <dbReference type="NCBI Taxonomy" id="8010"/>
    <lineage>
        <taxon>Eukaryota</taxon>
        <taxon>Metazoa</taxon>
        <taxon>Chordata</taxon>
        <taxon>Craniata</taxon>
        <taxon>Vertebrata</taxon>
        <taxon>Euteleostomi</taxon>
        <taxon>Actinopterygii</taxon>
        <taxon>Neopterygii</taxon>
        <taxon>Teleostei</taxon>
        <taxon>Protacanthopterygii</taxon>
        <taxon>Esociformes</taxon>
        <taxon>Esocidae</taxon>
        <taxon>Esox</taxon>
    </lineage>
</organism>